<keyword evidence="2" id="KW-1185">Reference proteome</keyword>
<protein>
    <recommendedName>
        <fullName evidence="3">Antirestriction protein ArdR</fullName>
    </recommendedName>
</protein>
<dbReference type="Proteomes" id="UP000236724">
    <property type="component" value="Unassembled WGS sequence"/>
</dbReference>
<gene>
    <name evidence="1" type="ORF">MBHS_02563</name>
</gene>
<evidence type="ECO:0000313" key="1">
    <source>
        <dbReference type="EMBL" id="SEH06698.1"/>
    </source>
</evidence>
<evidence type="ECO:0008006" key="3">
    <source>
        <dbReference type="Google" id="ProtNLM"/>
    </source>
</evidence>
<dbReference type="RefSeq" id="WP_286019387.1">
    <property type="nucleotide sequence ID" value="NZ_FMSV02000503.1"/>
</dbReference>
<organism evidence="1 2">
    <name type="scientific">Candidatus Venteria ishoeyi</name>
    <dbReference type="NCBI Taxonomy" id="1899563"/>
    <lineage>
        <taxon>Bacteria</taxon>
        <taxon>Pseudomonadati</taxon>
        <taxon>Pseudomonadota</taxon>
        <taxon>Gammaproteobacteria</taxon>
        <taxon>Thiotrichales</taxon>
        <taxon>Thiotrichaceae</taxon>
        <taxon>Venteria</taxon>
    </lineage>
</organism>
<reference evidence="1 2" key="1">
    <citation type="submission" date="2016-10" db="EMBL/GenBank/DDBJ databases">
        <authorList>
            <person name="de Groot N.N."/>
        </authorList>
    </citation>
    <scope>NUCLEOTIDE SEQUENCE [LARGE SCALE GENOMIC DNA]</scope>
    <source>
        <strain evidence="1">MBHS1</strain>
    </source>
</reference>
<sequence length="82" mass="9219">MNSITKNRQAIKQANKWRTDYNRHGHGGVVVVFNGVVNGWVNKLRNPEQWQPGCIAVDEQQDTWIACGGNAQSGAERWEAVQ</sequence>
<proteinExistence type="predicted"/>
<dbReference type="EMBL" id="FMSV02000503">
    <property type="protein sequence ID" value="SEH06698.1"/>
    <property type="molecule type" value="Genomic_DNA"/>
</dbReference>
<evidence type="ECO:0000313" key="2">
    <source>
        <dbReference type="Proteomes" id="UP000236724"/>
    </source>
</evidence>
<dbReference type="AlphaFoldDB" id="A0A1H6F9C5"/>
<name>A0A1H6F9C5_9GAMM</name>
<accession>A0A1H6F9C5</accession>